<dbReference type="EMBL" id="WRPP01000001">
    <property type="protein sequence ID" value="MVU76869.1"/>
    <property type="molecule type" value="Genomic_DNA"/>
</dbReference>
<keyword evidence="3" id="KW-1185">Reference proteome</keyword>
<organism evidence="2 3">
    <name type="scientific">Nocardia terrae</name>
    <dbReference type="NCBI Taxonomy" id="2675851"/>
    <lineage>
        <taxon>Bacteria</taxon>
        <taxon>Bacillati</taxon>
        <taxon>Actinomycetota</taxon>
        <taxon>Actinomycetes</taxon>
        <taxon>Mycobacteriales</taxon>
        <taxon>Nocardiaceae</taxon>
        <taxon>Nocardia</taxon>
    </lineage>
</organism>
<sequence length="86" mass="9287">MPDSRALPVTQSEAPETILDGVDWPGPLLLLLGVALLAWTMGDNDAGISLRLLGVLATVVSLATGFAWIAVEHQRFRASSEKEHHR</sequence>
<keyword evidence="1" id="KW-0812">Transmembrane</keyword>
<dbReference type="AlphaFoldDB" id="A0A7K1URU2"/>
<accession>A0A7K1URU2</accession>
<evidence type="ECO:0000313" key="3">
    <source>
        <dbReference type="Proteomes" id="UP000466794"/>
    </source>
</evidence>
<comment type="caution">
    <text evidence="2">The sequence shown here is derived from an EMBL/GenBank/DDBJ whole genome shotgun (WGS) entry which is preliminary data.</text>
</comment>
<feature type="transmembrane region" description="Helical" evidence="1">
    <location>
        <begin position="52"/>
        <end position="71"/>
    </location>
</feature>
<proteinExistence type="predicted"/>
<evidence type="ECO:0000256" key="1">
    <source>
        <dbReference type="SAM" id="Phobius"/>
    </source>
</evidence>
<keyword evidence="1" id="KW-0472">Membrane</keyword>
<gene>
    <name evidence="2" type="ORF">GPX89_06375</name>
</gene>
<feature type="transmembrane region" description="Helical" evidence="1">
    <location>
        <begin position="24"/>
        <end position="40"/>
    </location>
</feature>
<protein>
    <submittedName>
        <fullName evidence="2">Uncharacterized protein</fullName>
    </submittedName>
</protein>
<keyword evidence="1" id="KW-1133">Transmembrane helix</keyword>
<dbReference type="RefSeq" id="WP_157355649.1">
    <property type="nucleotide sequence ID" value="NZ_WRPP01000001.1"/>
</dbReference>
<reference evidence="2 3" key="1">
    <citation type="submission" date="2019-12" db="EMBL/GenBank/DDBJ databases">
        <title>Nocardia sp. nov. ET3-3 isolated from soil.</title>
        <authorList>
            <person name="Kanchanasin P."/>
            <person name="Tanasupawat S."/>
            <person name="Yuki M."/>
            <person name="Kudo T."/>
        </authorList>
    </citation>
    <scope>NUCLEOTIDE SEQUENCE [LARGE SCALE GENOMIC DNA]</scope>
    <source>
        <strain evidence="2 3">ET3-3</strain>
    </source>
</reference>
<evidence type="ECO:0000313" key="2">
    <source>
        <dbReference type="EMBL" id="MVU76869.1"/>
    </source>
</evidence>
<name>A0A7K1URU2_9NOCA</name>
<dbReference type="Proteomes" id="UP000466794">
    <property type="component" value="Unassembled WGS sequence"/>
</dbReference>